<evidence type="ECO:0000256" key="4">
    <source>
        <dbReference type="ARBA" id="ARBA00012229"/>
    </source>
</evidence>
<sequence length="446" mass="48552">MVVQYTNSQKESSASQAPSSSSTTKACSGEVSPVPQASLTPAQAAIVKSTAPLLKEHGEKITTLFYRNMIGTHPELNNVFNRTSQATGAQPRALAHAVFAYAAHIDDLGALSSAVARMADKHVSLGIQPEQYPIVGHHLIAAVAEVLGDAVTPEVAEAWTNAYNMLANILINAEKGLYSSFKGWDDWRKFKIEKKIPESNEITSFYLVPSDGKPLPSYKPGQYVSLRLWIEELGCMQPRQYSLSEDPAKTGGKYYRIGVKKEQGSAAGIPGLISNRLHEKFNVGDEVEITHPCGLFHLDDQAPKDSPLVLISAGVGITPMVSILNHVTNAGSTRPISWIHGARHAETQAFASHVKSVVAKHPNVTSTVFRSHSVAKDDVKGVDYDHISRVDLAKLDHQKKLFLSDKTTGYYVCGPLDFMHDVQAYLIKAGVDESRIHMEVFNTGGV</sequence>
<dbReference type="GO" id="GO:0020037">
    <property type="term" value="F:heme binding"/>
    <property type="evidence" value="ECO:0007669"/>
    <property type="project" value="InterPro"/>
</dbReference>
<feature type="region of interest" description="Disordered" evidence="17">
    <location>
        <begin position="1"/>
        <end position="35"/>
    </location>
</feature>
<keyword evidence="8" id="KW-0479">Metal-binding</keyword>
<dbReference type="InterPro" id="IPR012292">
    <property type="entry name" value="Globin/Proto"/>
</dbReference>
<feature type="domain" description="Globin" evidence="18">
    <location>
        <begin position="38"/>
        <end position="175"/>
    </location>
</feature>
<comment type="cofactor">
    <cofactor evidence="1">
        <name>heme b</name>
        <dbReference type="ChEBI" id="CHEBI:60344"/>
    </cofactor>
</comment>
<dbReference type="EC" id="1.14.12.17" evidence="4"/>
<keyword evidence="9" id="KW-0274">FAD</keyword>
<organism evidence="20 21">
    <name type="scientific">Sarocladium strictum</name>
    <name type="common">Black bundle disease fungus</name>
    <name type="synonym">Acremonium strictum</name>
    <dbReference type="NCBI Taxonomy" id="5046"/>
    <lineage>
        <taxon>Eukaryota</taxon>
        <taxon>Fungi</taxon>
        <taxon>Dikarya</taxon>
        <taxon>Ascomycota</taxon>
        <taxon>Pezizomycotina</taxon>
        <taxon>Sordariomycetes</taxon>
        <taxon>Hypocreomycetidae</taxon>
        <taxon>Hypocreales</taxon>
        <taxon>Sarocladiaceae</taxon>
        <taxon>Sarocladium</taxon>
    </lineage>
</organism>
<dbReference type="SUPFAM" id="SSF46458">
    <property type="entry name" value="Globin-like"/>
    <property type="match status" value="1"/>
</dbReference>
<dbReference type="SUPFAM" id="SSF52343">
    <property type="entry name" value="Ferredoxin reductase-like, C-terminal NADP-linked domain"/>
    <property type="match status" value="1"/>
</dbReference>
<evidence type="ECO:0000256" key="1">
    <source>
        <dbReference type="ARBA" id="ARBA00001970"/>
    </source>
</evidence>
<evidence type="ECO:0000256" key="6">
    <source>
        <dbReference type="ARBA" id="ARBA00022617"/>
    </source>
</evidence>
<keyword evidence="21" id="KW-1185">Reference proteome</keyword>
<dbReference type="InterPro" id="IPR017927">
    <property type="entry name" value="FAD-bd_FR_type"/>
</dbReference>
<feature type="domain" description="FAD-binding FR-type" evidence="19">
    <location>
        <begin position="185"/>
        <end position="299"/>
    </location>
</feature>
<comment type="catalytic activity">
    <reaction evidence="15">
        <text>2 nitric oxide + NADPH + 2 O2 = 2 nitrate + NADP(+) + H(+)</text>
        <dbReference type="Rhea" id="RHEA:19465"/>
        <dbReference type="ChEBI" id="CHEBI:15378"/>
        <dbReference type="ChEBI" id="CHEBI:15379"/>
        <dbReference type="ChEBI" id="CHEBI:16480"/>
        <dbReference type="ChEBI" id="CHEBI:17632"/>
        <dbReference type="ChEBI" id="CHEBI:57783"/>
        <dbReference type="ChEBI" id="CHEBI:58349"/>
        <dbReference type="EC" id="1.14.12.17"/>
    </reaction>
</comment>
<dbReference type="CDD" id="cd06184">
    <property type="entry name" value="flavohem_like_fad_nad_binding"/>
    <property type="match status" value="1"/>
</dbReference>
<dbReference type="FunFam" id="2.40.30.10:FF:000034">
    <property type="entry name" value="Flavohemoprotein"/>
    <property type="match status" value="1"/>
</dbReference>
<dbReference type="Proteomes" id="UP001175261">
    <property type="component" value="Unassembled WGS sequence"/>
</dbReference>
<dbReference type="Gene3D" id="1.10.490.10">
    <property type="entry name" value="Globins"/>
    <property type="match status" value="1"/>
</dbReference>
<keyword evidence="12" id="KW-0408">Iron</keyword>
<dbReference type="PROSITE" id="PS51384">
    <property type="entry name" value="FAD_FR"/>
    <property type="match status" value="1"/>
</dbReference>
<evidence type="ECO:0000259" key="19">
    <source>
        <dbReference type="PROSITE" id="PS51384"/>
    </source>
</evidence>
<dbReference type="GO" id="GO:0046872">
    <property type="term" value="F:metal ion binding"/>
    <property type="evidence" value="ECO:0007669"/>
    <property type="project" value="UniProtKB-KW"/>
</dbReference>
<evidence type="ECO:0000256" key="7">
    <source>
        <dbReference type="ARBA" id="ARBA00022630"/>
    </source>
</evidence>
<dbReference type="Pfam" id="PF00175">
    <property type="entry name" value="NAD_binding_1"/>
    <property type="match status" value="1"/>
</dbReference>
<evidence type="ECO:0000256" key="2">
    <source>
        <dbReference type="ARBA" id="ARBA00001974"/>
    </source>
</evidence>
<keyword evidence="5" id="KW-0216">Detoxification</keyword>
<evidence type="ECO:0000256" key="14">
    <source>
        <dbReference type="ARBA" id="ARBA00048649"/>
    </source>
</evidence>
<keyword evidence="13" id="KW-0520">NAD</keyword>
<comment type="similarity">
    <text evidence="3">In the C-terminal section; belongs to the flavoprotein pyridine nucleotide cytochrome reductase family.</text>
</comment>
<dbReference type="PANTHER" id="PTHR43396:SF3">
    <property type="entry name" value="FLAVOHEMOPROTEIN"/>
    <property type="match status" value="1"/>
</dbReference>
<comment type="cofactor">
    <cofactor evidence="2">
        <name>FAD</name>
        <dbReference type="ChEBI" id="CHEBI:57692"/>
    </cofactor>
</comment>
<dbReference type="GO" id="GO:0009636">
    <property type="term" value="P:response to toxic substance"/>
    <property type="evidence" value="ECO:0007669"/>
    <property type="project" value="UniProtKB-KW"/>
</dbReference>
<protein>
    <recommendedName>
        <fullName evidence="4">nitric oxide dioxygenase</fullName>
        <ecNumber evidence="4">1.14.12.17</ecNumber>
    </recommendedName>
</protein>
<dbReference type="PROSITE" id="PS01033">
    <property type="entry name" value="GLOBIN"/>
    <property type="match status" value="1"/>
</dbReference>
<feature type="compositionally biased region" description="Low complexity" evidence="17">
    <location>
        <begin position="8"/>
        <end position="25"/>
    </location>
</feature>
<dbReference type="InterPro" id="IPR000971">
    <property type="entry name" value="Globin"/>
</dbReference>
<evidence type="ECO:0000256" key="3">
    <source>
        <dbReference type="ARBA" id="ARBA00006401"/>
    </source>
</evidence>
<dbReference type="GO" id="GO:0046210">
    <property type="term" value="P:nitric oxide catabolic process"/>
    <property type="evidence" value="ECO:0007669"/>
    <property type="project" value="TreeGrafter"/>
</dbReference>
<dbReference type="Gene3D" id="2.40.30.10">
    <property type="entry name" value="Translation factors"/>
    <property type="match status" value="1"/>
</dbReference>
<dbReference type="Pfam" id="PF00042">
    <property type="entry name" value="Globin"/>
    <property type="match status" value="1"/>
</dbReference>
<evidence type="ECO:0000256" key="13">
    <source>
        <dbReference type="ARBA" id="ARBA00023027"/>
    </source>
</evidence>
<evidence type="ECO:0000256" key="16">
    <source>
        <dbReference type="ARBA" id="ARBA00056398"/>
    </source>
</evidence>
<dbReference type="PANTHER" id="PTHR43396">
    <property type="entry name" value="FLAVOHEMOPROTEIN"/>
    <property type="match status" value="1"/>
</dbReference>
<evidence type="ECO:0000256" key="12">
    <source>
        <dbReference type="ARBA" id="ARBA00023004"/>
    </source>
</evidence>
<dbReference type="FunFam" id="1.10.490.10:FF:000003">
    <property type="entry name" value="Flavohemoprotein"/>
    <property type="match status" value="1"/>
</dbReference>
<evidence type="ECO:0000256" key="8">
    <source>
        <dbReference type="ARBA" id="ARBA00022723"/>
    </source>
</evidence>
<proteinExistence type="inferred from homology"/>
<evidence type="ECO:0000256" key="11">
    <source>
        <dbReference type="ARBA" id="ARBA00023002"/>
    </source>
</evidence>
<dbReference type="GO" id="GO:0019825">
    <property type="term" value="F:oxygen binding"/>
    <property type="evidence" value="ECO:0007669"/>
    <property type="project" value="InterPro"/>
</dbReference>
<keyword evidence="6" id="KW-0349">Heme</keyword>
<dbReference type="CDD" id="cd08922">
    <property type="entry name" value="FHb-globin"/>
    <property type="match status" value="1"/>
</dbReference>
<accession>A0AA39GGB3</accession>
<comment type="caution">
    <text evidence="20">The sequence shown here is derived from an EMBL/GenBank/DDBJ whole genome shotgun (WGS) entry which is preliminary data.</text>
</comment>
<dbReference type="InterPro" id="IPR001433">
    <property type="entry name" value="OxRdtase_FAD/NAD-bd"/>
</dbReference>
<keyword evidence="10" id="KW-0521">NADP</keyword>
<comment type="function">
    <text evidence="16">In the presence of oxygen and NADH, it has NADH oxidase activity, which leads to the generation of superoxide and H(2)O(2). Under anaerobic conditions, it also exhibits nitric oxide reductase and FAD reductase activities. However, all these reactions are much lower than NOD activity.</text>
</comment>
<evidence type="ECO:0000256" key="17">
    <source>
        <dbReference type="SAM" id="MobiDB-lite"/>
    </source>
</evidence>
<evidence type="ECO:0000259" key="18">
    <source>
        <dbReference type="PROSITE" id="PS01033"/>
    </source>
</evidence>
<dbReference type="InterPro" id="IPR009050">
    <property type="entry name" value="Globin-like_sf"/>
</dbReference>
<dbReference type="InterPro" id="IPR039261">
    <property type="entry name" value="FNR_nucleotide-bd"/>
</dbReference>
<dbReference type="FunFam" id="3.40.50.80:FF:000010">
    <property type="entry name" value="Flavohemoprotein"/>
    <property type="match status" value="1"/>
</dbReference>
<evidence type="ECO:0000256" key="5">
    <source>
        <dbReference type="ARBA" id="ARBA00022575"/>
    </source>
</evidence>
<gene>
    <name evidence="20" type="ORF">NLU13_6750</name>
</gene>
<name>A0AA39GGB3_SARSR</name>
<comment type="catalytic activity">
    <reaction evidence="14">
        <text>2 nitric oxide + NADH + 2 O2 = 2 nitrate + NAD(+) + H(+)</text>
        <dbReference type="Rhea" id="RHEA:19469"/>
        <dbReference type="ChEBI" id="CHEBI:15378"/>
        <dbReference type="ChEBI" id="CHEBI:15379"/>
        <dbReference type="ChEBI" id="CHEBI:16480"/>
        <dbReference type="ChEBI" id="CHEBI:17632"/>
        <dbReference type="ChEBI" id="CHEBI:57540"/>
        <dbReference type="ChEBI" id="CHEBI:57945"/>
        <dbReference type="EC" id="1.14.12.17"/>
    </reaction>
</comment>
<dbReference type="NCBIfam" id="NF009805">
    <property type="entry name" value="PRK13289.1"/>
    <property type="match status" value="1"/>
</dbReference>
<dbReference type="GO" id="GO:0008941">
    <property type="term" value="F:nitric oxide dioxygenase NAD(P)H activity"/>
    <property type="evidence" value="ECO:0007669"/>
    <property type="project" value="UniProtKB-EC"/>
</dbReference>
<dbReference type="SUPFAM" id="SSF63380">
    <property type="entry name" value="Riboflavin synthase domain-like"/>
    <property type="match status" value="1"/>
</dbReference>
<evidence type="ECO:0000256" key="15">
    <source>
        <dbReference type="ARBA" id="ARBA00049433"/>
    </source>
</evidence>
<dbReference type="AlphaFoldDB" id="A0AA39GGB3"/>
<dbReference type="GO" id="GO:0071949">
    <property type="term" value="F:FAD binding"/>
    <property type="evidence" value="ECO:0007669"/>
    <property type="project" value="TreeGrafter"/>
</dbReference>
<dbReference type="Gene3D" id="3.40.50.80">
    <property type="entry name" value="Nucleotide-binding domain of ferredoxin-NADP reductase (FNR) module"/>
    <property type="match status" value="1"/>
</dbReference>
<evidence type="ECO:0000256" key="10">
    <source>
        <dbReference type="ARBA" id="ARBA00022857"/>
    </source>
</evidence>
<evidence type="ECO:0000313" key="20">
    <source>
        <dbReference type="EMBL" id="KAK0385572.1"/>
    </source>
</evidence>
<evidence type="ECO:0000256" key="9">
    <source>
        <dbReference type="ARBA" id="ARBA00022827"/>
    </source>
</evidence>
<dbReference type="InterPro" id="IPR017938">
    <property type="entry name" value="Riboflavin_synthase-like_b-brl"/>
</dbReference>
<dbReference type="GO" id="GO:0071500">
    <property type="term" value="P:cellular response to nitrosative stress"/>
    <property type="evidence" value="ECO:0007669"/>
    <property type="project" value="TreeGrafter"/>
</dbReference>
<keyword evidence="11" id="KW-0560">Oxidoreductase</keyword>
<reference evidence="20" key="1">
    <citation type="submission" date="2022-10" db="EMBL/GenBank/DDBJ databases">
        <title>Determination and structural analysis of whole genome sequence of Sarocladium strictum F4-1.</title>
        <authorList>
            <person name="Hu L."/>
            <person name="Jiang Y."/>
        </authorList>
    </citation>
    <scope>NUCLEOTIDE SEQUENCE</scope>
    <source>
        <strain evidence="20">F4-1</strain>
    </source>
</reference>
<dbReference type="EMBL" id="JAPDFR010000006">
    <property type="protein sequence ID" value="KAK0385572.1"/>
    <property type="molecule type" value="Genomic_DNA"/>
</dbReference>
<evidence type="ECO:0000313" key="21">
    <source>
        <dbReference type="Proteomes" id="UP001175261"/>
    </source>
</evidence>
<keyword evidence="7" id="KW-0285">Flavoprotein</keyword>